<name>A0A6V8LR02_9BACT</name>
<accession>A0A6V8LR02</accession>
<dbReference type="RefSeq" id="WP_173085467.1">
    <property type="nucleotide sequence ID" value="NZ_BLTE01000013.1"/>
</dbReference>
<keyword evidence="3" id="KW-1185">Reference proteome</keyword>
<protein>
    <submittedName>
        <fullName evidence="2">Uncharacterized protein</fullName>
    </submittedName>
</protein>
<feature type="region of interest" description="Disordered" evidence="1">
    <location>
        <begin position="53"/>
        <end position="80"/>
    </location>
</feature>
<gene>
    <name evidence="2" type="ORF">NNJEOMEG_02761</name>
</gene>
<reference evidence="2 3" key="2">
    <citation type="submission" date="2020-05" db="EMBL/GenBank/DDBJ databases">
        <title>Draft genome sequence of Desulfovibrio sp. strainFSS-1.</title>
        <authorList>
            <person name="Shimoshige H."/>
            <person name="Kobayashi H."/>
            <person name="Maekawa T."/>
        </authorList>
    </citation>
    <scope>NUCLEOTIDE SEQUENCE [LARGE SCALE GENOMIC DNA]</scope>
    <source>
        <strain evidence="2 3">SIID29052-01</strain>
    </source>
</reference>
<dbReference type="AlphaFoldDB" id="A0A6V8LR02"/>
<dbReference type="EMBL" id="BLTE01000013">
    <property type="protein sequence ID" value="GFK94913.1"/>
    <property type="molecule type" value="Genomic_DNA"/>
</dbReference>
<evidence type="ECO:0000256" key="1">
    <source>
        <dbReference type="SAM" id="MobiDB-lite"/>
    </source>
</evidence>
<reference evidence="2 3" key="1">
    <citation type="submission" date="2020-04" db="EMBL/GenBank/DDBJ databases">
        <authorList>
            <consortium name="Desulfovibrio sp. FSS-1 genome sequencing consortium"/>
            <person name="Shimoshige H."/>
            <person name="Kobayashi H."/>
            <person name="Maekawa T."/>
        </authorList>
    </citation>
    <scope>NUCLEOTIDE SEQUENCE [LARGE SCALE GENOMIC DNA]</scope>
    <source>
        <strain evidence="2 3">SIID29052-01</strain>
    </source>
</reference>
<feature type="region of interest" description="Disordered" evidence="1">
    <location>
        <begin position="1"/>
        <end position="38"/>
    </location>
</feature>
<feature type="compositionally biased region" description="Basic and acidic residues" evidence="1">
    <location>
        <begin position="1"/>
        <end position="31"/>
    </location>
</feature>
<evidence type="ECO:0000313" key="3">
    <source>
        <dbReference type="Proteomes" id="UP000494245"/>
    </source>
</evidence>
<dbReference type="Proteomes" id="UP000494245">
    <property type="component" value="Unassembled WGS sequence"/>
</dbReference>
<organism evidence="2 3">
    <name type="scientific">Fundidesulfovibrio magnetotacticus</name>
    <dbReference type="NCBI Taxonomy" id="2730080"/>
    <lineage>
        <taxon>Bacteria</taxon>
        <taxon>Pseudomonadati</taxon>
        <taxon>Thermodesulfobacteriota</taxon>
        <taxon>Desulfovibrionia</taxon>
        <taxon>Desulfovibrionales</taxon>
        <taxon>Desulfovibrionaceae</taxon>
        <taxon>Fundidesulfovibrio</taxon>
    </lineage>
</organism>
<comment type="caution">
    <text evidence="2">The sequence shown here is derived from an EMBL/GenBank/DDBJ whole genome shotgun (WGS) entry which is preliminary data.</text>
</comment>
<sequence length="80" mass="8949">MRGDDIQEDNARKRGAVHHETPPSRSDEARPDLVTPPAGRDVAVMFWESIGMKPGDDWRVRASGRPGETPDEDPSRETPR</sequence>
<proteinExistence type="predicted"/>
<evidence type="ECO:0000313" key="2">
    <source>
        <dbReference type="EMBL" id="GFK94913.1"/>
    </source>
</evidence>